<evidence type="ECO:0000313" key="10">
    <source>
        <dbReference type="Proteomes" id="UP001458880"/>
    </source>
</evidence>
<dbReference type="PANTHER" id="PTHR24055">
    <property type="entry name" value="MITOGEN-ACTIVATED PROTEIN KINASE"/>
    <property type="match status" value="1"/>
</dbReference>
<gene>
    <name evidence="9" type="ORF">QE152_g720</name>
</gene>
<dbReference type="InterPro" id="IPR050117">
    <property type="entry name" value="MAPK"/>
</dbReference>
<feature type="binding site" evidence="6">
    <location>
        <position position="281"/>
    </location>
    <ligand>
        <name>ATP</name>
        <dbReference type="ChEBI" id="CHEBI:30616"/>
    </ligand>
</feature>
<comment type="caution">
    <text evidence="9">The sequence shown here is derived from an EMBL/GenBank/DDBJ whole genome shotgun (WGS) entry which is preliminary data.</text>
</comment>
<evidence type="ECO:0000256" key="3">
    <source>
        <dbReference type="ARBA" id="ARBA00022741"/>
    </source>
</evidence>
<feature type="compositionally biased region" description="Basic residues" evidence="7">
    <location>
        <begin position="616"/>
        <end position="626"/>
    </location>
</feature>
<feature type="region of interest" description="Disordered" evidence="7">
    <location>
        <begin position="468"/>
        <end position="550"/>
    </location>
</feature>
<feature type="compositionally biased region" description="Basic residues" evidence="7">
    <location>
        <begin position="468"/>
        <end position="480"/>
    </location>
</feature>
<dbReference type="InterPro" id="IPR000719">
    <property type="entry name" value="Prot_kinase_dom"/>
</dbReference>
<feature type="domain" description="Protein kinase" evidence="8">
    <location>
        <begin position="9"/>
        <end position="303"/>
    </location>
</feature>
<proteinExistence type="predicted"/>
<sequence length="700" mass="79850">MTSSFTTKYKVIQKIGEGSFSEVLKCEDKLTSMLYAAKRLKKTFKSATDVMTCAEIIAMHKLSRHPNVLYMIEYFYDPALGKLTYVFELMDMSMYEYMKSKKRPMSEVKVRNYLYQMLKGLEHLHKNGLFHRDIKPENILVKLPPHNPVNLPYVQAEIVKLADLGSIRGIYSRPPYTEYISTRWYRSPECLLTVGYYGPKMDVWAAGCVFYEMLTLKPLFPGTNEIDQLSKIHSVLGTPSSRLLNKLKKKSHNCQNFPRQIGSGLSSLIHQFSDEGQCVLKLMIQYDPECRINVRRLVEHRYFAPLRDQYLINQLKFAALQQNFAEPNMDTLAKCTGDHVIGYLSLADNLKQAKISKAVSPKVYNLHKATRKLSPLQTSKTTAELTLHPEEPEEVANKTYITRKMMKKSSPIQNSKTSSDLYQLKHNNQYQHVPSKVYNIFKTKNASTIQNSKTASDLNQTNHAKCRISPKYHSLKKPKKSSPIANSKTTSELNADTSKLSGKQHSVHKTTKASASQNSKTTSELSPPKQIVSPKIAPKPKKTTIPSSKTFADINSFGNNKKTHLVRENGGPLVSLKQFRIWGVNPGILKSKEEPSHSLQLKSISKDEHSLDKTGQKHKSNHRRRNNSNYKNRNEDSCFRKTTGNLPKLMFEKTEGLGDDDEENPTIFFQSKSFVLPRKVTARTKLDPIKESWSRKSKDK</sequence>
<keyword evidence="10" id="KW-1185">Reference proteome</keyword>
<evidence type="ECO:0000313" key="9">
    <source>
        <dbReference type="EMBL" id="KAK9758681.1"/>
    </source>
</evidence>
<keyword evidence="1" id="KW-0723">Serine/threonine-protein kinase</keyword>
<dbReference type="PROSITE" id="PS50011">
    <property type="entry name" value="PROTEIN_KINASE_DOM"/>
    <property type="match status" value="1"/>
</dbReference>
<feature type="compositionally biased region" description="Polar residues" evidence="7">
    <location>
        <begin position="512"/>
        <end position="525"/>
    </location>
</feature>
<feature type="region of interest" description="Disordered" evidence="7">
    <location>
        <begin position="589"/>
        <end position="642"/>
    </location>
</feature>
<dbReference type="Gene3D" id="1.10.510.10">
    <property type="entry name" value="Transferase(Phosphotransferase) domain 1"/>
    <property type="match status" value="1"/>
</dbReference>
<keyword evidence="5 6" id="KW-0067">ATP-binding</keyword>
<dbReference type="InterPro" id="IPR011009">
    <property type="entry name" value="Kinase-like_dom_sf"/>
</dbReference>
<evidence type="ECO:0000256" key="4">
    <source>
        <dbReference type="ARBA" id="ARBA00022777"/>
    </source>
</evidence>
<organism evidence="9 10">
    <name type="scientific">Popillia japonica</name>
    <name type="common">Japanese beetle</name>
    <dbReference type="NCBI Taxonomy" id="7064"/>
    <lineage>
        <taxon>Eukaryota</taxon>
        <taxon>Metazoa</taxon>
        <taxon>Ecdysozoa</taxon>
        <taxon>Arthropoda</taxon>
        <taxon>Hexapoda</taxon>
        <taxon>Insecta</taxon>
        <taxon>Pterygota</taxon>
        <taxon>Neoptera</taxon>
        <taxon>Endopterygota</taxon>
        <taxon>Coleoptera</taxon>
        <taxon>Polyphaga</taxon>
        <taxon>Scarabaeiformia</taxon>
        <taxon>Scarabaeidae</taxon>
        <taxon>Rutelinae</taxon>
        <taxon>Popillia</taxon>
    </lineage>
</organism>
<protein>
    <submittedName>
        <fullName evidence="9">Protein kinase domain</fullName>
    </submittedName>
</protein>
<dbReference type="InterPro" id="IPR017441">
    <property type="entry name" value="Protein_kinase_ATP_BS"/>
</dbReference>
<accession>A0AAW1NIR1</accession>
<dbReference type="Gene3D" id="3.30.200.20">
    <property type="entry name" value="Phosphorylase Kinase, domain 1"/>
    <property type="match status" value="1"/>
</dbReference>
<evidence type="ECO:0000256" key="1">
    <source>
        <dbReference type="ARBA" id="ARBA00022527"/>
    </source>
</evidence>
<evidence type="ECO:0000256" key="7">
    <source>
        <dbReference type="SAM" id="MobiDB-lite"/>
    </source>
</evidence>
<keyword evidence="4 9" id="KW-0418">Kinase</keyword>
<dbReference type="Proteomes" id="UP001458880">
    <property type="component" value="Unassembled WGS sequence"/>
</dbReference>
<name>A0AAW1NIR1_POPJA</name>
<feature type="compositionally biased region" description="Polar residues" evidence="7">
    <location>
        <begin position="483"/>
        <end position="504"/>
    </location>
</feature>
<dbReference type="AlphaFoldDB" id="A0AAW1NIR1"/>
<dbReference type="PROSITE" id="PS00107">
    <property type="entry name" value="PROTEIN_KINASE_ATP"/>
    <property type="match status" value="2"/>
</dbReference>
<dbReference type="GO" id="GO:0004674">
    <property type="term" value="F:protein serine/threonine kinase activity"/>
    <property type="evidence" value="ECO:0007669"/>
    <property type="project" value="UniProtKB-KW"/>
</dbReference>
<feature type="binding site" evidence="6">
    <location>
        <position position="38"/>
    </location>
    <ligand>
        <name>ATP</name>
        <dbReference type="ChEBI" id="CHEBI:30616"/>
    </ligand>
</feature>
<feature type="compositionally biased region" description="Basic and acidic residues" evidence="7">
    <location>
        <begin position="604"/>
        <end position="615"/>
    </location>
</feature>
<dbReference type="SMART" id="SM00220">
    <property type="entry name" value="S_TKc"/>
    <property type="match status" value="1"/>
</dbReference>
<dbReference type="GO" id="GO:0005524">
    <property type="term" value="F:ATP binding"/>
    <property type="evidence" value="ECO:0007669"/>
    <property type="project" value="UniProtKB-UniRule"/>
</dbReference>
<keyword evidence="3 6" id="KW-0547">Nucleotide-binding</keyword>
<dbReference type="FunFam" id="1.10.510.10:FF:000624">
    <property type="entry name" value="Mitogen-activated protein kinase"/>
    <property type="match status" value="1"/>
</dbReference>
<evidence type="ECO:0000256" key="5">
    <source>
        <dbReference type="ARBA" id="ARBA00022840"/>
    </source>
</evidence>
<keyword evidence="2" id="KW-0808">Transferase</keyword>
<evidence type="ECO:0000256" key="2">
    <source>
        <dbReference type="ARBA" id="ARBA00022679"/>
    </source>
</evidence>
<dbReference type="Pfam" id="PF00069">
    <property type="entry name" value="Pkinase"/>
    <property type="match status" value="1"/>
</dbReference>
<reference evidence="9 10" key="1">
    <citation type="journal article" date="2024" name="BMC Genomics">
        <title>De novo assembly and annotation of Popillia japonica's genome with initial clues to its potential as an invasive pest.</title>
        <authorList>
            <person name="Cucini C."/>
            <person name="Boschi S."/>
            <person name="Funari R."/>
            <person name="Cardaioli E."/>
            <person name="Iannotti N."/>
            <person name="Marturano G."/>
            <person name="Paoli F."/>
            <person name="Bruttini M."/>
            <person name="Carapelli A."/>
            <person name="Frati F."/>
            <person name="Nardi F."/>
        </authorList>
    </citation>
    <scope>NUCLEOTIDE SEQUENCE [LARGE SCALE GENOMIC DNA]</scope>
    <source>
        <strain evidence="9">DMR45628</strain>
    </source>
</reference>
<evidence type="ECO:0000256" key="6">
    <source>
        <dbReference type="PROSITE-ProRule" id="PRU10141"/>
    </source>
</evidence>
<evidence type="ECO:0000259" key="8">
    <source>
        <dbReference type="PROSITE" id="PS50011"/>
    </source>
</evidence>
<dbReference type="EMBL" id="JASPKY010000003">
    <property type="protein sequence ID" value="KAK9758681.1"/>
    <property type="molecule type" value="Genomic_DNA"/>
</dbReference>
<dbReference type="SUPFAM" id="SSF56112">
    <property type="entry name" value="Protein kinase-like (PK-like)"/>
    <property type="match status" value="1"/>
</dbReference>
<dbReference type="PROSITE" id="PS00108">
    <property type="entry name" value="PROTEIN_KINASE_ST"/>
    <property type="match status" value="1"/>
</dbReference>
<dbReference type="InterPro" id="IPR008271">
    <property type="entry name" value="Ser/Thr_kinase_AS"/>
</dbReference>